<dbReference type="EMBL" id="SNRW01038679">
    <property type="protein sequence ID" value="KAA6353135.1"/>
    <property type="molecule type" value="Genomic_DNA"/>
</dbReference>
<dbReference type="Proteomes" id="UP000324800">
    <property type="component" value="Unassembled WGS sequence"/>
</dbReference>
<comment type="caution">
    <text evidence="1">The sequence shown here is derived from an EMBL/GenBank/DDBJ whole genome shotgun (WGS) entry which is preliminary data.</text>
</comment>
<protein>
    <submittedName>
        <fullName evidence="1">Uncharacterized protein</fullName>
    </submittedName>
</protein>
<accession>A0A5J4T6Y0</accession>
<reference evidence="1 2" key="1">
    <citation type="submission" date="2019-03" db="EMBL/GenBank/DDBJ databases">
        <title>Single cell metagenomics reveals metabolic interactions within the superorganism composed of flagellate Streblomastix strix and complex community of Bacteroidetes bacteria on its surface.</title>
        <authorList>
            <person name="Treitli S.C."/>
            <person name="Kolisko M."/>
            <person name="Husnik F."/>
            <person name="Keeling P."/>
            <person name="Hampl V."/>
        </authorList>
    </citation>
    <scope>NUCLEOTIDE SEQUENCE [LARGE SCALE GENOMIC DNA]</scope>
    <source>
        <strain evidence="1">ST1C</strain>
    </source>
</reference>
<sequence length="54" mass="6136">MDVSIGDLNNAKSITVTHIKSHMKLQFIDAENLFEPTTLKACVKDYDDKSEHKD</sequence>
<proteinExistence type="predicted"/>
<gene>
    <name evidence="1" type="ORF">EZS28_051338</name>
</gene>
<evidence type="ECO:0000313" key="2">
    <source>
        <dbReference type="Proteomes" id="UP000324800"/>
    </source>
</evidence>
<organism evidence="1 2">
    <name type="scientific">Streblomastix strix</name>
    <dbReference type="NCBI Taxonomy" id="222440"/>
    <lineage>
        <taxon>Eukaryota</taxon>
        <taxon>Metamonada</taxon>
        <taxon>Preaxostyla</taxon>
        <taxon>Oxymonadida</taxon>
        <taxon>Streblomastigidae</taxon>
        <taxon>Streblomastix</taxon>
    </lineage>
</organism>
<dbReference type="AlphaFoldDB" id="A0A5J4T6Y0"/>
<feature type="non-terminal residue" evidence="1">
    <location>
        <position position="54"/>
    </location>
</feature>
<evidence type="ECO:0000313" key="1">
    <source>
        <dbReference type="EMBL" id="KAA6353135.1"/>
    </source>
</evidence>
<name>A0A5J4T6Y0_9EUKA</name>